<accession>A0A6J7W9R9</accession>
<protein>
    <submittedName>
        <fullName evidence="1">Uncharacterized protein</fullName>
    </submittedName>
</protein>
<sequence length="76" mass="8481">MISHQYEYDGILIDCLLEYSPAVVGARERGMGGLPLEPDYPATTELLAARVGGIDILPLLRQQTIDDIEWEALQCY</sequence>
<organism evidence="1">
    <name type="scientific">uncultured Caudovirales phage</name>
    <dbReference type="NCBI Taxonomy" id="2100421"/>
    <lineage>
        <taxon>Viruses</taxon>
        <taxon>Duplodnaviria</taxon>
        <taxon>Heunggongvirae</taxon>
        <taxon>Uroviricota</taxon>
        <taxon>Caudoviricetes</taxon>
        <taxon>Peduoviridae</taxon>
        <taxon>Maltschvirus</taxon>
        <taxon>Maltschvirus maltsch</taxon>
    </lineage>
</organism>
<gene>
    <name evidence="1" type="ORF">UFOVP161_24</name>
</gene>
<reference evidence="1" key="1">
    <citation type="submission" date="2020-05" db="EMBL/GenBank/DDBJ databases">
        <authorList>
            <person name="Chiriac C."/>
            <person name="Salcher M."/>
            <person name="Ghai R."/>
            <person name="Kavagutti S V."/>
        </authorList>
    </citation>
    <scope>NUCLEOTIDE SEQUENCE</scope>
</reference>
<dbReference type="EMBL" id="LR798211">
    <property type="protein sequence ID" value="CAB5187250.1"/>
    <property type="molecule type" value="Genomic_DNA"/>
</dbReference>
<evidence type="ECO:0000313" key="1">
    <source>
        <dbReference type="EMBL" id="CAB5187250.1"/>
    </source>
</evidence>
<proteinExistence type="predicted"/>
<name>A0A6J7W9R9_9CAUD</name>